<protein>
    <submittedName>
        <fullName evidence="3">PLD-like domain-containing protein</fullName>
    </submittedName>
</protein>
<feature type="compositionally biased region" description="Low complexity" evidence="1">
    <location>
        <begin position="158"/>
        <end position="173"/>
    </location>
</feature>
<dbReference type="Proteomes" id="UP000198856">
    <property type="component" value="Unassembled WGS sequence"/>
</dbReference>
<proteinExistence type="predicted"/>
<organism evidence="3 4">
    <name type="scientific">Halovenus aranensis</name>
    <dbReference type="NCBI Taxonomy" id="890420"/>
    <lineage>
        <taxon>Archaea</taxon>
        <taxon>Methanobacteriati</taxon>
        <taxon>Methanobacteriota</taxon>
        <taxon>Stenosarchaea group</taxon>
        <taxon>Halobacteria</taxon>
        <taxon>Halobacteriales</taxon>
        <taxon>Haloarculaceae</taxon>
        <taxon>Halovenus</taxon>
    </lineage>
</organism>
<dbReference type="EMBL" id="FNFC01000005">
    <property type="protein sequence ID" value="SDJ57848.1"/>
    <property type="molecule type" value="Genomic_DNA"/>
</dbReference>
<feature type="region of interest" description="Disordered" evidence="1">
    <location>
        <begin position="149"/>
        <end position="199"/>
    </location>
</feature>
<reference evidence="3 4" key="1">
    <citation type="submission" date="2016-10" db="EMBL/GenBank/DDBJ databases">
        <authorList>
            <person name="de Groot N.N."/>
        </authorList>
    </citation>
    <scope>NUCLEOTIDE SEQUENCE [LARGE SCALE GENOMIC DNA]</scope>
    <source>
        <strain evidence="3 4">IBRC-M10015</strain>
    </source>
</reference>
<evidence type="ECO:0000313" key="3">
    <source>
        <dbReference type="EMBL" id="SDJ57848.1"/>
    </source>
</evidence>
<evidence type="ECO:0000256" key="1">
    <source>
        <dbReference type="SAM" id="MobiDB-lite"/>
    </source>
</evidence>
<dbReference type="STRING" id="890420.SAMN05216226_105152"/>
<keyword evidence="4" id="KW-1185">Reference proteome</keyword>
<dbReference type="AlphaFoldDB" id="A0A1G8UVM6"/>
<evidence type="ECO:0000313" key="4">
    <source>
        <dbReference type="Proteomes" id="UP000198856"/>
    </source>
</evidence>
<accession>A0A1G8UVM6</accession>
<feature type="domain" description="PLD phosphodiesterase" evidence="2">
    <location>
        <begin position="93"/>
        <end position="114"/>
    </location>
</feature>
<dbReference type="GO" id="GO:0003824">
    <property type="term" value="F:catalytic activity"/>
    <property type="evidence" value="ECO:0007669"/>
    <property type="project" value="InterPro"/>
</dbReference>
<feature type="compositionally biased region" description="Acidic residues" evidence="1">
    <location>
        <begin position="187"/>
        <end position="199"/>
    </location>
</feature>
<name>A0A1G8UVM6_9EURY</name>
<gene>
    <name evidence="3" type="ORF">SAMN05216226_105152</name>
</gene>
<dbReference type="Gene3D" id="3.30.870.10">
    <property type="entry name" value="Endonuclease Chain A"/>
    <property type="match status" value="1"/>
</dbReference>
<dbReference type="RefSeq" id="WP_176765262.1">
    <property type="nucleotide sequence ID" value="NZ_FNFC01000005.1"/>
</dbReference>
<sequence length="374" mass="41579">MSRLIYHSEGGYARAESPFDKAIRDTADAESVRVVCPYIGPSYLKSVLASADDWRIVTDVEAWIGTFGGSTRDEIHELIATNREQIHHFPDVHAKAVISDDSAVVGSANLTEKGVVGRTEMGVRFTDDAKVEELNEWFTRLWSESGPVDSEELDEFVESSPSTPTTHTESGTSLSSDAPRVSATFTDDTEPTTEDVDADEEAHETLVHRVQQAPSREWATDFFDLLNDLIAATGLAEDDARLVTSIAQDDRIAVSINNRYVFGAFFSGEPTTGFIVGTDTENVDKLIETADEHMAFNALSGEATDETPHWVEFTGEPKRMVSQSFRRAWISTVYNELERASGSPYQDSHEPLVFRAAVDEEYRNQMLREMFADD</sequence>
<dbReference type="Pfam" id="PF13091">
    <property type="entry name" value="PLDc_2"/>
    <property type="match status" value="1"/>
</dbReference>
<dbReference type="SUPFAM" id="SSF56024">
    <property type="entry name" value="Phospholipase D/nuclease"/>
    <property type="match status" value="1"/>
</dbReference>
<dbReference type="PROSITE" id="PS50035">
    <property type="entry name" value="PLD"/>
    <property type="match status" value="1"/>
</dbReference>
<evidence type="ECO:0000259" key="2">
    <source>
        <dbReference type="PROSITE" id="PS50035"/>
    </source>
</evidence>
<dbReference type="OrthoDB" id="275300at2157"/>
<dbReference type="InterPro" id="IPR025202">
    <property type="entry name" value="PLD-like_dom"/>
</dbReference>
<dbReference type="InterPro" id="IPR001736">
    <property type="entry name" value="PLipase_D/transphosphatidylase"/>
</dbReference>